<reference evidence="6 7" key="1">
    <citation type="submission" date="2020-08" db="EMBL/GenBank/DDBJ databases">
        <title>Genome public.</title>
        <authorList>
            <person name="Liu C."/>
            <person name="Sun Q."/>
        </authorList>
    </citation>
    <scope>NUCLEOTIDE SEQUENCE [LARGE SCALE GENOMIC DNA]</scope>
    <source>
        <strain evidence="6 7">NSJ-66</strain>
    </source>
</reference>
<feature type="domain" description="Glycosyl hydrolase family 32 N-terminal" evidence="5">
    <location>
        <begin position="1"/>
        <end position="25"/>
    </location>
</feature>
<comment type="caution">
    <text evidence="6">The sequence shown here is derived from an EMBL/GenBank/DDBJ whole genome shotgun (WGS) entry which is preliminary data.</text>
</comment>
<dbReference type="PANTHER" id="PTHR43101:SF1">
    <property type="entry name" value="BETA-FRUCTOSIDASE"/>
    <property type="match status" value="1"/>
</dbReference>
<keyword evidence="7" id="KW-1185">Reference proteome</keyword>
<dbReference type="SUPFAM" id="SSF75005">
    <property type="entry name" value="Arabinanase/levansucrase/invertase"/>
    <property type="match status" value="1"/>
</dbReference>
<dbReference type="EMBL" id="JACOPB010000008">
    <property type="protein sequence ID" value="MBC5709904.1"/>
    <property type="molecule type" value="Genomic_DNA"/>
</dbReference>
<evidence type="ECO:0000313" key="6">
    <source>
        <dbReference type="EMBL" id="MBC5709904.1"/>
    </source>
</evidence>
<dbReference type="EC" id="3.2.1.26" evidence="2"/>
<dbReference type="Proteomes" id="UP000634672">
    <property type="component" value="Unassembled WGS sequence"/>
</dbReference>
<sequence length="442" mass="51299">MNDPNGGICHDGWYHLFYLQDPFSADGFSAAIMPDGEILKGEEKPNRFWAHIRSRDLVKWEPLPFALRPDRDNNEIKPISGSVIERTDGTHALFFTSVRYKKEKYDQCMAISRDGLISWERLERPVLAMPDDPEIEQSWRDPYAFQYNGEYYLVVAAATKSEALLLLYQAKGEDLIQWKYRGILLSKPRENVYYFECPRLFVMGKEILLIFSPYGNVKYYLCDFIPEKCSLMVRREGLIDYGSVAYATQPIETKKGEFALLSWAPGWFSPNLVKFENWNGCLCTPRRITISEEGKLLQKPMTGMIGRSCDYIEASIKADSMEWLIPAAFEMHLHCDHADKLRFRLLFMEDCSDRLLQEIAVSNGKITVEKATFQYENGILDIRSLCDHFLWEYFLQDGEFCYTTHLPNTPQRIRMVLKAETDGLKLDSLKVWLIKNKEVPAE</sequence>
<dbReference type="InterPro" id="IPR051214">
    <property type="entry name" value="GH32_Enzymes"/>
</dbReference>
<dbReference type="InterPro" id="IPR013148">
    <property type="entry name" value="Glyco_hydro_32_N"/>
</dbReference>
<dbReference type="Pfam" id="PF00251">
    <property type="entry name" value="Glyco_hydro_32N"/>
    <property type="match status" value="2"/>
</dbReference>
<evidence type="ECO:0000259" key="5">
    <source>
        <dbReference type="Pfam" id="PF00251"/>
    </source>
</evidence>
<evidence type="ECO:0000256" key="1">
    <source>
        <dbReference type="ARBA" id="ARBA00009902"/>
    </source>
</evidence>
<accession>A0ABR7H9P0</accession>
<protein>
    <recommendedName>
        <fullName evidence="2">beta-fructofuranosidase</fullName>
        <ecNumber evidence="2">3.2.1.26</ecNumber>
    </recommendedName>
</protein>
<keyword evidence="4" id="KW-0326">Glycosidase</keyword>
<dbReference type="InterPro" id="IPR013320">
    <property type="entry name" value="ConA-like_dom_sf"/>
</dbReference>
<evidence type="ECO:0000313" key="7">
    <source>
        <dbReference type="Proteomes" id="UP000634672"/>
    </source>
</evidence>
<name>A0ABR7H9P0_9FIRM</name>
<dbReference type="CDD" id="cd08996">
    <property type="entry name" value="GH32_FFase"/>
    <property type="match status" value="1"/>
</dbReference>
<evidence type="ECO:0000256" key="3">
    <source>
        <dbReference type="ARBA" id="ARBA00022801"/>
    </source>
</evidence>
<dbReference type="Gene3D" id="2.115.10.20">
    <property type="entry name" value="Glycosyl hydrolase domain, family 43"/>
    <property type="match status" value="1"/>
</dbReference>
<keyword evidence="3 6" id="KW-0378">Hydrolase</keyword>
<dbReference type="GO" id="GO:0016787">
    <property type="term" value="F:hydrolase activity"/>
    <property type="evidence" value="ECO:0007669"/>
    <property type="project" value="UniProtKB-KW"/>
</dbReference>
<comment type="similarity">
    <text evidence="1">Belongs to the glycosyl hydrolase 32 family.</text>
</comment>
<evidence type="ECO:0000256" key="4">
    <source>
        <dbReference type="ARBA" id="ARBA00023295"/>
    </source>
</evidence>
<dbReference type="InterPro" id="IPR023296">
    <property type="entry name" value="Glyco_hydro_beta-prop_sf"/>
</dbReference>
<evidence type="ECO:0000256" key="2">
    <source>
        <dbReference type="ARBA" id="ARBA00012758"/>
    </source>
</evidence>
<dbReference type="PANTHER" id="PTHR43101">
    <property type="entry name" value="BETA-FRUCTOSIDASE"/>
    <property type="match status" value="1"/>
</dbReference>
<dbReference type="SMART" id="SM00640">
    <property type="entry name" value="Glyco_32"/>
    <property type="match status" value="1"/>
</dbReference>
<dbReference type="InterPro" id="IPR001362">
    <property type="entry name" value="Glyco_hydro_32"/>
</dbReference>
<dbReference type="SUPFAM" id="SSF49899">
    <property type="entry name" value="Concanavalin A-like lectins/glucanases"/>
    <property type="match status" value="1"/>
</dbReference>
<feature type="domain" description="Glycosyl hydrolase family 32 N-terminal" evidence="5">
    <location>
        <begin position="43"/>
        <end position="300"/>
    </location>
</feature>
<gene>
    <name evidence="6" type="ORF">H8S75_18260</name>
</gene>
<dbReference type="Gene3D" id="2.60.120.560">
    <property type="entry name" value="Exo-inulinase, domain 1"/>
    <property type="match status" value="1"/>
</dbReference>
<organism evidence="6 7">
    <name type="scientific">Hungatella hominis</name>
    <dbReference type="NCBI Taxonomy" id="2763050"/>
    <lineage>
        <taxon>Bacteria</taxon>
        <taxon>Bacillati</taxon>
        <taxon>Bacillota</taxon>
        <taxon>Clostridia</taxon>
        <taxon>Lachnospirales</taxon>
        <taxon>Lachnospiraceae</taxon>
        <taxon>Hungatella</taxon>
    </lineage>
</organism>
<proteinExistence type="inferred from homology"/>